<sequence length="164" mass="19210">MMRPLVLEIRGVRRWLRSLPKLARDRANGETVVEKLDGRRSAEVRSSNNDRNASAKRGYQYFCISVFRCSWFSLVLPGCSVFFVLCDECLRSKKFRYERAFGLGSESIRRENSRIRFACTVFTLGIMNHGHMRRLHAKRQPSVIVRRARWNARVTWNARVAMEP</sequence>
<comment type="caution">
    <text evidence="1">The sequence shown here is derived from an EMBL/GenBank/DDBJ whole genome shotgun (WGS) entry which is preliminary data.</text>
</comment>
<dbReference type="AlphaFoldDB" id="A0A086ZEX6"/>
<gene>
    <name evidence="1" type="ORF">BBOH_1338</name>
</gene>
<evidence type="ECO:0000313" key="2">
    <source>
        <dbReference type="Proteomes" id="UP000029096"/>
    </source>
</evidence>
<accession>A0A086ZEX6</accession>
<evidence type="ECO:0000313" key="1">
    <source>
        <dbReference type="EMBL" id="KFI45076.1"/>
    </source>
</evidence>
<organism evidence="1 2">
    <name type="scientific">Bifidobacterium bohemicum DSM 22767</name>
    <dbReference type="NCBI Taxonomy" id="1437606"/>
    <lineage>
        <taxon>Bacteria</taxon>
        <taxon>Bacillati</taxon>
        <taxon>Actinomycetota</taxon>
        <taxon>Actinomycetes</taxon>
        <taxon>Bifidobacteriales</taxon>
        <taxon>Bifidobacteriaceae</taxon>
        <taxon>Bifidobacterium</taxon>
    </lineage>
</organism>
<proteinExistence type="predicted"/>
<dbReference type="STRING" id="1437606.BBOH_1338"/>
<name>A0A086ZEX6_9BIFI</name>
<keyword evidence="2" id="KW-1185">Reference proteome</keyword>
<dbReference type="EMBL" id="JGYP01000004">
    <property type="protein sequence ID" value="KFI45076.1"/>
    <property type="molecule type" value="Genomic_DNA"/>
</dbReference>
<dbReference type="Proteomes" id="UP000029096">
    <property type="component" value="Unassembled WGS sequence"/>
</dbReference>
<protein>
    <submittedName>
        <fullName evidence="1">Uncharacterized protein</fullName>
    </submittedName>
</protein>
<reference evidence="1 2" key="1">
    <citation type="submission" date="2014-03" db="EMBL/GenBank/DDBJ databases">
        <title>Genomics of Bifidobacteria.</title>
        <authorList>
            <person name="Ventura M."/>
            <person name="Milani C."/>
            <person name="Lugli G.A."/>
        </authorList>
    </citation>
    <scope>NUCLEOTIDE SEQUENCE [LARGE SCALE GENOMIC DNA]</scope>
    <source>
        <strain evidence="1 2">DSM 22767</strain>
    </source>
</reference>